<proteinExistence type="inferred from homology"/>
<dbReference type="OrthoDB" id="3189808at2"/>
<dbReference type="InterPro" id="IPR036390">
    <property type="entry name" value="WH_DNA-bd_sf"/>
</dbReference>
<accession>A0A4R1FKS3</accession>
<dbReference type="RefSeq" id="WP_132692374.1">
    <property type="nucleotide sequence ID" value="NZ_SMFT01000009.1"/>
</dbReference>
<evidence type="ECO:0000256" key="1">
    <source>
        <dbReference type="ARBA" id="ARBA00006479"/>
    </source>
</evidence>
<dbReference type="Proteomes" id="UP000294702">
    <property type="component" value="Unassembled WGS sequence"/>
</dbReference>
<dbReference type="InterPro" id="IPR000600">
    <property type="entry name" value="ROK"/>
</dbReference>
<dbReference type="SUPFAM" id="SSF53067">
    <property type="entry name" value="Actin-like ATPase domain"/>
    <property type="match status" value="2"/>
</dbReference>
<evidence type="ECO:0000313" key="3">
    <source>
        <dbReference type="Proteomes" id="UP000294702"/>
    </source>
</evidence>
<dbReference type="PANTHER" id="PTHR18964:SF149">
    <property type="entry name" value="BIFUNCTIONAL UDP-N-ACETYLGLUCOSAMINE 2-EPIMERASE_N-ACETYLMANNOSAMINE KINASE"/>
    <property type="match status" value="1"/>
</dbReference>
<comment type="caution">
    <text evidence="2">The sequence shown here is derived from an EMBL/GenBank/DDBJ whole genome shotgun (WGS) entry which is preliminary data.</text>
</comment>
<evidence type="ECO:0000313" key="2">
    <source>
        <dbReference type="EMBL" id="TCJ93962.1"/>
    </source>
</evidence>
<organism evidence="2 3">
    <name type="scientific">Volucribacter psittacicida</name>
    <dbReference type="NCBI Taxonomy" id="203482"/>
    <lineage>
        <taxon>Bacteria</taxon>
        <taxon>Pseudomonadati</taxon>
        <taxon>Pseudomonadota</taxon>
        <taxon>Gammaproteobacteria</taxon>
        <taxon>Pasteurellales</taxon>
        <taxon>Pasteurellaceae</taxon>
        <taxon>Volucribacter</taxon>
    </lineage>
</organism>
<reference evidence="2 3" key="1">
    <citation type="submission" date="2019-03" db="EMBL/GenBank/DDBJ databases">
        <title>Genomic Encyclopedia of Type Strains, Phase IV (KMG-IV): sequencing the most valuable type-strain genomes for metagenomic binning, comparative biology and taxonomic classification.</title>
        <authorList>
            <person name="Goeker M."/>
        </authorList>
    </citation>
    <scope>NUCLEOTIDE SEQUENCE [LARGE SCALE GENOMIC DNA]</scope>
    <source>
        <strain evidence="2 3">DSM 15534</strain>
    </source>
</reference>
<dbReference type="Gene3D" id="1.10.10.10">
    <property type="entry name" value="Winged helix-like DNA-binding domain superfamily/Winged helix DNA-binding domain"/>
    <property type="match status" value="1"/>
</dbReference>
<dbReference type="SUPFAM" id="SSF46785">
    <property type="entry name" value="Winged helix' DNA-binding domain"/>
    <property type="match status" value="1"/>
</dbReference>
<gene>
    <name evidence="2" type="ORF">EV694_2196</name>
</gene>
<dbReference type="InterPro" id="IPR036388">
    <property type="entry name" value="WH-like_DNA-bd_sf"/>
</dbReference>
<dbReference type="EMBL" id="SMFT01000009">
    <property type="protein sequence ID" value="TCJ93962.1"/>
    <property type="molecule type" value="Genomic_DNA"/>
</dbReference>
<dbReference type="InterPro" id="IPR043129">
    <property type="entry name" value="ATPase_NBD"/>
</dbReference>
<protein>
    <submittedName>
        <fullName evidence="2">Transcriptional regulator of PTS protein</fullName>
    </submittedName>
</protein>
<dbReference type="Gene3D" id="3.30.420.40">
    <property type="match status" value="2"/>
</dbReference>
<sequence>MPRVKKSLSDSVKMQQLGVIYRLIEQFELISRIDLSKLSGFAPASITELTRQLIQAEFIMERTVQTNIVRGRPAIGLCLSPFYWRTICATLLEDSFEITLCELDDTIVKQMTFVLTPEKQQDLPHFIHQSIEHFLQQVKQESGKLLAVSVVVAGELHHKGQYLSKLGEQQYDLDLLALFQPHFSCPILINESFETWIFAESNLGSAINCHNVLFLQLDDVINMSVLIKGEPVNSARYTRMNINKVAVPPFSELHDLTNPHLSEIERHQLYHQVTHHSIYQLVDKLFPQNQLINGEQKIAFVCEQANKGNENAIKIIYHIADSVSYVLMNLINIFSSEKIIISSSLLSSKDIFLPRLQQKLKENLLLDNLAVSIATSHYAWNSHIVASAAVKKHIYNGDLLKNLKP</sequence>
<dbReference type="PANTHER" id="PTHR18964">
    <property type="entry name" value="ROK (REPRESSOR, ORF, KINASE) FAMILY"/>
    <property type="match status" value="1"/>
</dbReference>
<keyword evidence="3" id="KW-1185">Reference proteome</keyword>
<dbReference type="AlphaFoldDB" id="A0A4R1FKS3"/>
<name>A0A4R1FKS3_9PAST</name>
<dbReference type="Pfam" id="PF00480">
    <property type="entry name" value="ROK"/>
    <property type="match status" value="1"/>
</dbReference>
<comment type="similarity">
    <text evidence="1">Belongs to the ROK (NagC/XylR) family.</text>
</comment>